<proteinExistence type="inferred from homology"/>
<feature type="transmembrane region" description="Helical" evidence="8">
    <location>
        <begin position="64"/>
        <end position="85"/>
    </location>
</feature>
<evidence type="ECO:0000256" key="4">
    <source>
        <dbReference type="ARBA" id="ARBA00022989"/>
    </source>
</evidence>
<keyword evidence="6 8" id="KW-0472">Membrane</keyword>
<gene>
    <name evidence="8" type="primary">mntP</name>
    <name evidence="9" type="ORF">SAMN05661010_01735</name>
</gene>
<dbReference type="STRING" id="119000.SAMN05661010_01735"/>
<keyword evidence="2 8" id="KW-1003">Cell membrane</keyword>
<keyword evidence="5 8" id="KW-0406">Ion transport</keyword>
<dbReference type="RefSeq" id="WP_089727585.1">
    <property type="nucleotide sequence ID" value="NZ_FNGI01000004.1"/>
</dbReference>
<dbReference type="InterPro" id="IPR022929">
    <property type="entry name" value="Put_MntP"/>
</dbReference>
<keyword evidence="7 8" id="KW-0464">Manganese</keyword>
<comment type="function">
    <text evidence="8">Probably functions as a manganese efflux pump.</text>
</comment>
<comment type="caution">
    <text evidence="8">Lacks conserved residue(s) required for the propagation of feature annotation.</text>
</comment>
<keyword evidence="10" id="KW-1185">Reference proteome</keyword>
<comment type="similarity">
    <text evidence="8">Belongs to the MntP (TC 9.B.29) family.</text>
</comment>
<evidence type="ECO:0000256" key="7">
    <source>
        <dbReference type="ARBA" id="ARBA00023211"/>
    </source>
</evidence>
<dbReference type="HAMAP" id="MF_01521">
    <property type="entry name" value="MntP_pump"/>
    <property type="match status" value="1"/>
</dbReference>
<keyword evidence="4 8" id="KW-1133">Transmembrane helix</keyword>
<feature type="transmembrane region" description="Helical" evidence="8">
    <location>
        <begin position="128"/>
        <end position="156"/>
    </location>
</feature>
<dbReference type="AlphaFoldDB" id="A0A1G9KCV6"/>
<dbReference type="InterPro" id="IPR003810">
    <property type="entry name" value="Mntp/YtaF"/>
</dbReference>
<evidence type="ECO:0000313" key="9">
    <source>
        <dbReference type="EMBL" id="SDL47638.1"/>
    </source>
</evidence>
<evidence type="ECO:0000256" key="5">
    <source>
        <dbReference type="ARBA" id="ARBA00023065"/>
    </source>
</evidence>
<dbReference type="PANTHER" id="PTHR35529">
    <property type="entry name" value="MANGANESE EFFLUX PUMP MNTP-RELATED"/>
    <property type="match status" value="1"/>
</dbReference>
<sequence length="194" mass="19452">MSLASNFLVAVGLSADAFAVSVARGASSQTVKLQTAIRTGCVFGFVEAGMVLLGWLLGSSFAGLITGVDHWIALLLLGAVGGHMIHEGLSGADEAPASSTSADNNGGLKTLIAAIGTSIDGLAIGVTFAFIAVHIWTAVAIVGLVSLCISTTGLLIGPRVGALLGRRAEILGGVVLLGIGASIFYTHMHEAGVL</sequence>
<evidence type="ECO:0000256" key="3">
    <source>
        <dbReference type="ARBA" id="ARBA00022692"/>
    </source>
</evidence>
<evidence type="ECO:0000256" key="2">
    <source>
        <dbReference type="ARBA" id="ARBA00022475"/>
    </source>
</evidence>
<evidence type="ECO:0000313" key="10">
    <source>
        <dbReference type="Proteomes" id="UP000198654"/>
    </source>
</evidence>
<dbReference type="OrthoDB" id="9811590at2"/>
<evidence type="ECO:0000256" key="8">
    <source>
        <dbReference type="HAMAP-Rule" id="MF_01521"/>
    </source>
</evidence>
<accession>A0A1G9KCV6</accession>
<dbReference type="Pfam" id="PF02659">
    <property type="entry name" value="Mntp"/>
    <property type="match status" value="1"/>
</dbReference>
<feature type="transmembrane region" description="Helical" evidence="8">
    <location>
        <begin position="168"/>
        <end position="188"/>
    </location>
</feature>
<name>A0A1G9KCV6_9GAMM</name>
<dbReference type="GO" id="GO:0005384">
    <property type="term" value="F:manganese ion transmembrane transporter activity"/>
    <property type="evidence" value="ECO:0007669"/>
    <property type="project" value="UniProtKB-UniRule"/>
</dbReference>
<reference evidence="9 10" key="1">
    <citation type="submission" date="2016-10" db="EMBL/GenBank/DDBJ databases">
        <authorList>
            <person name="de Groot N.N."/>
        </authorList>
    </citation>
    <scope>NUCLEOTIDE SEQUENCE [LARGE SCALE GENOMIC DNA]</scope>
    <source>
        <strain evidence="9 10">DSM 14789</strain>
    </source>
</reference>
<keyword evidence="3 8" id="KW-0812">Transmembrane</keyword>
<keyword evidence="1 8" id="KW-0813">Transport</keyword>
<feature type="transmembrane region" description="Helical" evidence="8">
    <location>
        <begin position="35"/>
        <end position="57"/>
    </location>
</feature>
<protein>
    <recommendedName>
        <fullName evidence="8">Putative manganese efflux pump MntP</fullName>
    </recommendedName>
</protein>
<dbReference type="EMBL" id="FNGI01000004">
    <property type="protein sequence ID" value="SDL47638.1"/>
    <property type="molecule type" value="Genomic_DNA"/>
</dbReference>
<dbReference type="GO" id="GO:0005886">
    <property type="term" value="C:plasma membrane"/>
    <property type="evidence" value="ECO:0007669"/>
    <property type="project" value="UniProtKB-SubCell"/>
</dbReference>
<dbReference type="Proteomes" id="UP000198654">
    <property type="component" value="Unassembled WGS sequence"/>
</dbReference>
<comment type="subcellular location">
    <subcellularLocation>
        <location evidence="8">Cell membrane</location>
        <topology evidence="8">Multi-pass membrane protein</topology>
    </subcellularLocation>
</comment>
<organism evidence="9 10">
    <name type="scientific">Modicisalibacter muralis</name>
    <dbReference type="NCBI Taxonomy" id="119000"/>
    <lineage>
        <taxon>Bacteria</taxon>
        <taxon>Pseudomonadati</taxon>
        <taxon>Pseudomonadota</taxon>
        <taxon>Gammaproteobacteria</taxon>
        <taxon>Oceanospirillales</taxon>
        <taxon>Halomonadaceae</taxon>
        <taxon>Modicisalibacter</taxon>
    </lineage>
</organism>
<dbReference type="PANTHER" id="PTHR35529:SF1">
    <property type="entry name" value="MANGANESE EFFLUX PUMP MNTP-RELATED"/>
    <property type="match status" value="1"/>
</dbReference>
<evidence type="ECO:0000256" key="6">
    <source>
        <dbReference type="ARBA" id="ARBA00023136"/>
    </source>
</evidence>
<evidence type="ECO:0000256" key="1">
    <source>
        <dbReference type="ARBA" id="ARBA00022448"/>
    </source>
</evidence>